<dbReference type="Proteomes" id="UP000503088">
    <property type="component" value="Chromosome"/>
</dbReference>
<dbReference type="AlphaFoldDB" id="A0A7D3Y2T8"/>
<name>A0A7D3Y2T8_9BACL</name>
<evidence type="ECO:0000256" key="1">
    <source>
        <dbReference type="SAM" id="MobiDB-lite"/>
    </source>
</evidence>
<accession>A0A7D3Y2T8</accession>
<feature type="compositionally biased region" description="Basic and acidic residues" evidence="1">
    <location>
        <begin position="52"/>
        <end position="61"/>
    </location>
</feature>
<protein>
    <submittedName>
        <fullName evidence="2">Uncharacterized protein</fullName>
    </submittedName>
</protein>
<dbReference type="RefSeq" id="WP_173223518.1">
    <property type="nucleotide sequence ID" value="NZ_CP048104.1"/>
</dbReference>
<proteinExistence type="predicted"/>
<feature type="region of interest" description="Disordered" evidence="1">
    <location>
        <begin position="1"/>
        <end position="23"/>
    </location>
</feature>
<evidence type="ECO:0000313" key="2">
    <source>
        <dbReference type="EMBL" id="QKG85143.1"/>
    </source>
</evidence>
<organism evidence="2 3">
    <name type="scientific">Kroppenstedtia pulmonis</name>
    <dbReference type="NCBI Taxonomy" id="1380685"/>
    <lineage>
        <taxon>Bacteria</taxon>
        <taxon>Bacillati</taxon>
        <taxon>Bacillota</taxon>
        <taxon>Bacilli</taxon>
        <taxon>Bacillales</taxon>
        <taxon>Thermoactinomycetaceae</taxon>
        <taxon>Kroppenstedtia</taxon>
    </lineage>
</organism>
<evidence type="ECO:0000313" key="3">
    <source>
        <dbReference type="Proteomes" id="UP000503088"/>
    </source>
</evidence>
<keyword evidence="3" id="KW-1185">Reference proteome</keyword>
<sequence>MIERKRGKNKQGLAANGDLATADDGCTASGGSAIFYSFEGLSIIHQEEHQHLSMDPRDRSRGWGWFSGKNEGGEKHGI</sequence>
<reference evidence="2 3" key="1">
    <citation type="submission" date="2020-01" db="EMBL/GenBank/DDBJ databases">
        <authorList>
            <person name="Gulvik C.A."/>
            <person name="Batra D.G."/>
        </authorList>
    </citation>
    <scope>NUCLEOTIDE SEQUENCE [LARGE SCALE GENOMIC DNA]</scope>
    <source>
        <strain evidence="2 3">W9323</strain>
    </source>
</reference>
<gene>
    <name evidence="2" type="ORF">GXN76_12130</name>
</gene>
<dbReference type="KEGG" id="kpul:GXN76_12130"/>
<feature type="region of interest" description="Disordered" evidence="1">
    <location>
        <begin position="52"/>
        <end position="78"/>
    </location>
</feature>
<dbReference type="EMBL" id="CP048104">
    <property type="protein sequence ID" value="QKG85143.1"/>
    <property type="molecule type" value="Genomic_DNA"/>
</dbReference>